<dbReference type="InterPro" id="IPR023835">
    <property type="entry name" value="T7SS_EccA"/>
</dbReference>
<dbReference type="InterPro" id="IPR041627">
    <property type="entry name" value="AAA_lid_6"/>
</dbReference>
<dbReference type="InterPro" id="IPR050773">
    <property type="entry name" value="CbxX/CfxQ_RuBisCO_ESX"/>
</dbReference>
<dbReference type="NCBIfam" id="TIGR03922">
    <property type="entry name" value="T7SS_EccA"/>
    <property type="match status" value="1"/>
</dbReference>
<dbReference type="Pfam" id="PF00004">
    <property type="entry name" value="AAA"/>
    <property type="match status" value="1"/>
</dbReference>
<protein>
    <submittedName>
        <fullName evidence="3">Type VII secretion AAA-ATPase EccA</fullName>
    </submittedName>
</protein>
<dbReference type="SMART" id="SM00382">
    <property type="entry name" value="AAA"/>
    <property type="match status" value="1"/>
</dbReference>
<dbReference type="RefSeq" id="WP_219066571.1">
    <property type="nucleotide sequence ID" value="NZ_CAJUXY010000008.1"/>
</dbReference>
<dbReference type="CDD" id="cd00009">
    <property type="entry name" value="AAA"/>
    <property type="match status" value="1"/>
</dbReference>
<feature type="domain" description="AAA+ ATPase" evidence="2">
    <location>
        <begin position="364"/>
        <end position="506"/>
    </location>
</feature>
<sequence>MTSSSTTAAARKRFDQAMALFDADQPAAQARFREATEIDPSMADAWLGRIAAGDEALSTLQQLYAYGARLHRESNRLGVRLSASIKAGPYLSISVTESSHAGLALASALVDDGQYEKAEAMLKDSALLDSWENHQWQQYVRAYLMFATQRWPDVISVAASVLPPQAIIMSAVTAATDALAAHAAAHLGQARVALDWADRVDLRPGHAGAVEARRHQLTDTVVTAIDPNEFPLIAADLAYVRGMAHRQLGEEDKAQVWLSRATINGALIEPAKDALGDPHLQLVVIDEETINTRADKWDVSTQRSEQQRREEQNEGRREELLAEGRALLNNQVGLSEVKRAVAEIEDQIEVRALRLAAGLPVNNQTNHMLLVGPPGTGKTTTAEALGKIYAGLGIVRHPEIIEVKRADFCGEHIGASGPKTNELIARSLGRVLFMDEFYSLVERHHDGRPDMIGMEAVNQLLVALEVHRFDFCFIGAGYEKEVDEFLTVNPGLAGRFNRKLRFESYSPDELVQIAVRYGDPRATVIEPAAREALNMACKTLRAYLAPNGSHGIDVMQNGRFARNVVERAERLRDSRVAAQHRTDKGSVTVEDLETLRTQDIVSAVVDACAEKHVPIQV</sequence>
<dbReference type="InterPro" id="IPR003959">
    <property type="entry name" value="ATPase_AAA_core"/>
</dbReference>
<dbReference type="PANTHER" id="PTHR43392">
    <property type="entry name" value="AAA-TYPE ATPASE FAMILY PROTEIN / ANKYRIN REPEAT FAMILY PROTEIN"/>
    <property type="match status" value="1"/>
</dbReference>
<feature type="compositionally biased region" description="Basic and acidic residues" evidence="1">
    <location>
        <begin position="305"/>
        <end position="317"/>
    </location>
</feature>
<dbReference type="Pfam" id="PF21545">
    <property type="entry name" value="T7SS_EccA1_N"/>
    <property type="match status" value="1"/>
</dbReference>
<evidence type="ECO:0000313" key="3">
    <source>
        <dbReference type="EMBL" id="UQX11077.1"/>
    </source>
</evidence>
<evidence type="ECO:0000313" key="4">
    <source>
        <dbReference type="Proteomes" id="UP001056610"/>
    </source>
</evidence>
<evidence type="ECO:0000259" key="2">
    <source>
        <dbReference type="SMART" id="SM00382"/>
    </source>
</evidence>
<feature type="region of interest" description="Disordered" evidence="1">
    <location>
        <begin position="296"/>
        <end position="317"/>
    </location>
</feature>
<evidence type="ECO:0000256" key="1">
    <source>
        <dbReference type="SAM" id="MobiDB-lite"/>
    </source>
</evidence>
<dbReference type="Pfam" id="PF17866">
    <property type="entry name" value="AAA_lid_6"/>
    <property type="match status" value="1"/>
</dbReference>
<dbReference type="Proteomes" id="UP001056610">
    <property type="component" value="Chromosome"/>
</dbReference>
<dbReference type="InterPro" id="IPR003593">
    <property type="entry name" value="AAA+_ATPase"/>
</dbReference>
<gene>
    <name evidence="3" type="primary">eccA</name>
    <name evidence="3" type="ORF">M5I08_00285</name>
</gene>
<organism evidence="3 4">
    <name type="scientific">Candidatus Mycobacterium methanotrophicum</name>
    <dbReference type="NCBI Taxonomy" id="2943498"/>
    <lineage>
        <taxon>Bacteria</taxon>
        <taxon>Bacillati</taxon>
        <taxon>Actinomycetota</taxon>
        <taxon>Actinomycetes</taxon>
        <taxon>Mycobacteriales</taxon>
        <taxon>Mycobacteriaceae</taxon>
        <taxon>Mycobacterium</taxon>
    </lineage>
</organism>
<accession>A0ABY4QLI5</accession>
<dbReference type="EMBL" id="CP097320">
    <property type="protein sequence ID" value="UQX11077.1"/>
    <property type="molecule type" value="Genomic_DNA"/>
</dbReference>
<keyword evidence="4" id="KW-1185">Reference proteome</keyword>
<name>A0ABY4QLI5_9MYCO</name>
<dbReference type="InterPro" id="IPR049078">
    <property type="entry name" value="T7SS_EccA1-like_N"/>
</dbReference>
<dbReference type="PANTHER" id="PTHR43392:SF2">
    <property type="entry name" value="AAA-TYPE ATPASE FAMILY PROTEIN _ ANKYRIN REPEAT FAMILY PROTEIN"/>
    <property type="match status" value="1"/>
</dbReference>
<proteinExistence type="predicted"/>
<reference evidence="3" key="1">
    <citation type="submission" date="2022-05" db="EMBL/GenBank/DDBJ databases">
        <title>A methanotrophic Mycobacterium dominates a cave microbial ecosystem.</title>
        <authorList>
            <person name="Van Spanning R.J.M."/>
            <person name="Guan Q."/>
            <person name="Melkonian C."/>
            <person name="Gallant J."/>
            <person name="Polerecky L."/>
            <person name="Flot J.-F."/>
            <person name="Brandt B.W."/>
            <person name="Braster M."/>
            <person name="Iturbe Espinoza P."/>
            <person name="Aerts J."/>
            <person name="Meima-Franke M."/>
            <person name="Piersma S.R."/>
            <person name="Bunduc C."/>
            <person name="Ummels R."/>
            <person name="Pain A."/>
            <person name="Fleming E.J."/>
            <person name="van der Wel N."/>
            <person name="Gherman V.D."/>
            <person name="Sarbu S.M."/>
            <person name="Bodelier P.L.E."/>
            <person name="Bitter W."/>
        </authorList>
    </citation>
    <scope>NUCLEOTIDE SEQUENCE</scope>
    <source>
        <strain evidence="3">Sulfur Cave</strain>
    </source>
</reference>